<dbReference type="EMBL" id="NWVC01000004">
    <property type="protein sequence ID" value="PCG14309.1"/>
    <property type="molecule type" value="Genomic_DNA"/>
</dbReference>
<evidence type="ECO:0000259" key="1">
    <source>
        <dbReference type="Pfam" id="PF08818"/>
    </source>
</evidence>
<feature type="domain" description="YdhG-like" evidence="1">
    <location>
        <begin position="23"/>
        <end position="122"/>
    </location>
</feature>
<dbReference type="AlphaFoldDB" id="A0A2A4I749"/>
<gene>
    <name evidence="2" type="ORF">COA07_11055</name>
</gene>
<keyword evidence="3" id="KW-1185">Reference proteome</keyword>
<dbReference type="SUPFAM" id="SSF159888">
    <property type="entry name" value="YdhG-like"/>
    <property type="match status" value="1"/>
</dbReference>
<sequence>MKGGIPMSDAVDKKIASLGDWRGAMLTRIRRLIKDAVPDVTEEVKWRKPTNPLGVPTWSHHGIICTGESYRDKVKLTFAKGSALRDPSGLFNASLTGVRRALDIREEDHLDEAALKALFREAAAVNAAGKTGGSDPRADGPPRA</sequence>
<protein>
    <recommendedName>
        <fullName evidence="1">YdhG-like domain-containing protein</fullName>
    </recommendedName>
</protein>
<name>A0A2A4I749_9SPHN</name>
<dbReference type="Pfam" id="PF08818">
    <property type="entry name" value="DUF1801"/>
    <property type="match status" value="1"/>
</dbReference>
<organism evidence="2 3">
    <name type="scientific">Sphingomonas adhaesiva</name>
    <dbReference type="NCBI Taxonomy" id="28212"/>
    <lineage>
        <taxon>Bacteria</taxon>
        <taxon>Pseudomonadati</taxon>
        <taxon>Pseudomonadota</taxon>
        <taxon>Alphaproteobacteria</taxon>
        <taxon>Sphingomonadales</taxon>
        <taxon>Sphingomonadaceae</taxon>
        <taxon>Sphingomonas</taxon>
    </lineage>
</organism>
<accession>A0A2A4I749</accession>
<comment type="caution">
    <text evidence="2">The sequence shown here is derived from an EMBL/GenBank/DDBJ whole genome shotgun (WGS) entry which is preliminary data.</text>
</comment>
<reference evidence="2 3" key="1">
    <citation type="submission" date="2017-09" db="EMBL/GenBank/DDBJ databases">
        <title>Sphingomonas adhaesiva DSM 7418, whole genome shotgun sequence.</title>
        <authorList>
            <person name="Feng G."/>
            <person name="Zhu H."/>
        </authorList>
    </citation>
    <scope>NUCLEOTIDE SEQUENCE [LARGE SCALE GENOMIC DNA]</scope>
    <source>
        <strain evidence="2 3">DSM 7418</strain>
    </source>
</reference>
<dbReference type="Proteomes" id="UP000218323">
    <property type="component" value="Unassembled WGS sequence"/>
</dbReference>
<dbReference type="Gene3D" id="3.90.1150.200">
    <property type="match status" value="1"/>
</dbReference>
<dbReference type="InterPro" id="IPR014922">
    <property type="entry name" value="YdhG-like"/>
</dbReference>
<evidence type="ECO:0000313" key="2">
    <source>
        <dbReference type="EMBL" id="PCG14309.1"/>
    </source>
</evidence>
<proteinExistence type="predicted"/>
<evidence type="ECO:0000313" key="3">
    <source>
        <dbReference type="Proteomes" id="UP000218323"/>
    </source>
</evidence>